<dbReference type="OMA" id="KDVESCG"/>
<gene>
    <name evidence="2" type="ORF">chiPu_0011050</name>
</gene>
<comment type="caution">
    <text evidence="2">The sequence shown here is derived from an EMBL/GenBank/DDBJ whole genome shotgun (WGS) entry which is preliminary data.</text>
</comment>
<sequence length="299" mass="32350">MENIIKKVNGQKFVYKFVCYPEILNMDFNMVGRPEKGMDMALPDISRPQKDKENHSQEKATSSSKISSRNDYIRSGLYSSFTLNSLQTNPNIFKSIKIENPGEKLPEEKKKKKPPPQEPVTVIKFVTNPPNRELPAAMVEPVVVPSVAVTPPNPTSSEESLTVPNIVTSFASTPSSISPPTPLPLSPGSPILEPSLDPAAGLAVETELATSPSDDLTQSLELSSDGEDPSLDSSETRHHKGRSKKPKGLELTPALVITSSDPSPLALPSPPLPAASLTPAYLTQVSQLEWSSTSMFISH</sequence>
<organism evidence="2 3">
    <name type="scientific">Chiloscyllium punctatum</name>
    <name type="common">Brownbanded bambooshark</name>
    <name type="synonym">Hemiscyllium punctatum</name>
    <dbReference type="NCBI Taxonomy" id="137246"/>
    <lineage>
        <taxon>Eukaryota</taxon>
        <taxon>Metazoa</taxon>
        <taxon>Chordata</taxon>
        <taxon>Craniata</taxon>
        <taxon>Vertebrata</taxon>
        <taxon>Chondrichthyes</taxon>
        <taxon>Elasmobranchii</taxon>
        <taxon>Galeomorphii</taxon>
        <taxon>Galeoidea</taxon>
        <taxon>Orectolobiformes</taxon>
        <taxon>Hemiscylliidae</taxon>
        <taxon>Chiloscyllium</taxon>
    </lineage>
</organism>
<evidence type="ECO:0000313" key="3">
    <source>
        <dbReference type="Proteomes" id="UP000287033"/>
    </source>
</evidence>
<proteinExistence type="predicted"/>
<accession>A0A401SQD2</accession>
<protein>
    <recommendedName>
        <fullName evidence="4">ETS domain-containing protein</fullName>
    </recommendedName>
</protein>
<feature type="compositionally biased region" description="Polar residues" evidence="1">
    <location>
        <begin position="208"/>
        <end position="222"/>
    </location>
</feature>
<feature type="compositionally biased region" description="Basic and acidic residues" evidence="1">
    <location>
        <begin position="96"/>
        <end position="109"/>
    </location>
</feature>
<feature type="compositionally biased region" description="Pro residues" evidence="1">
    <location>
        <begin position="177"/>
        <end position="187"/>
    </location>
</feature>
<reference evidence="2 3" key="1">
    <citation type="journal article" date="2018" name="Nat. Ecol. Evol.">
        <title>Shark genomes provide insights into elasmobranch evolution and the origin of vertebrates.</title>
        <authorList>
            <person name="Hara Y"/>
            <person name="Yamaguchi K"/>
            <person name="Onimaru K"/>
            <person name="Kadota M"/>
            <person name="Koyanagi M"/>
            <person name="Keeley SD"/>
            <person name="Tatsumi K"/>
            <person name="Tanaka K"/>
            <person name="Motone F"/>
            <person name="Kageyama Y"/>
            <person name="Nozu R"/>
            <person name="Adachi N"/>
            <person name="Nishimura O"/>
            <person name="Nakagawa R"/>
            <person name="Tanegashima C"/>
            <person name="Kiyatake I"/>
            <person name="Matsumoto R"/>
            <person name="Murakumo K"/>
            <person name="Nishida K"/>
            <person name="Terakita A"/>
            <person name="Kuratani S"/>
            <person name="Sato K"/>
            <person name="Hyodo S Kuraku.S."/>
        </authorList>
    </citation>
    <scope>NUCLEOTIDE SEQUENCE [LARGE SCALE GENOMIC DNA]</scope>
</reference>
<dbReference type="InterPro" id="IPR036390">
    <property type="entry name" value="WH_DNA-bd_sf"/>
</dbReference>
<dbReference type="STRING" id="137246.A0A401SQD2"/>
<feature type="compositionally biased region" description="Basic and acidic residues" evidence="1">
    <location>
        <begin position="47"/>
        <end position="58"/>
    </location>
</feature>
<evidence type="ECO:0008006" key="4">
    <source>
        <dbReference type="Google" id="ProtNLM"/>
    </source>
</evidence>
<dbReference type="SUPFAM" id="SSF46785">
    <property type="entry name" value="Winged helix' DNA-binding domain"/>
    <property type="match status" value="1"/>
</dbReference>
<dbReference type="Proteomes" id="UP000287033">
    <property type="component" value="Unassembled WGS sequence"/>
</dbReference>
<evidence type="ECO:0000256" key="1">
    <source>
        <dbReference type="SAM" id="MobiDB-lite"/>
    </source>
</evidence>
<dbReference type="EMBL" id="BEZZ01000446">
    <property type="protein sequence ID" value="GCC32588.1"/>
    <property type="molecule type" value="Genomic_DNA"/>
</dbReference>
<feature type="region of interest" description="Disordered" evidence="1">
    <location>
        <begin position="172"/>
        <end position="253"/>
    </location>
</feature>
<feature type="compositionally biased region" description="Basic residues" evidence="1">
    <location>
        <begin position="237"/>
        <end position="246"/>
    </location>
</feature>
<name>A0A401SQD2_CHIPU</name>
<keyword evidence="3" id="KW-1185">Reference proteome</keyword>
<dbReference type="AlphaFoldDB" id="A0A401SQD2"/>
<dbReference type="OrthoDB" id="10067219at2759"/>
<feature type="region of interest" description="Disordered" evidence="1">
    <location>
        <begin position="39"/>
        <end position="67"/>
    </location>
</feature>
<evidence type="ECO:0000313" key="2">
    <source>
        <dbReference type="EMBL" id="GCC32588.1"/>
    </source>
</evidence>
<feature type="region of interest" description="Disordered" evidence="1">
    <location>
        <begin position="95"/>
        <end position="121"/>
    </location>
</feature>